<dbReference type="Proteomes" id="UP000186594">
    <property type="component" value="Unassembled WGS sequence"/>
</dbReference>
<evidence type="ECO:0000256" key="2">
    <source>
        <dbReference type="ARBA" id="ARBA00022792"/>
    </source>
</evidence>
<dbReference type="InterPro" id="IPR008949">
    <property type="entry name" value="Isoprenoid_synthase_dom_sf"/>
</dbReference>
<dbReference type="GO" id="GO:0032981">
    <property type="term" value="P:mitochondrial respiratory chain complex I assembly"/>
    <property type="evidence" value="ECO:0007669"/>
    <property type="project" value="TreeGrafter"/>
</dbReference>
<sequence>MVAARHAALGDPPCPTLRALEAYADATHSSLLYLLLEALSFRSTALDHAASHIGKAAGIAALLRALPLLASRGSVPLPLDLCAQYNLCQQDVLARRPSPALQDVVYHLALQANSHLLLATAAAQFPPAAISVLLAAVVPPKIYLERLQRANFHPFDPGLQNRDWNLPYRLCKAYITKSI</sequence>
<dbReference type="AlphaFoldDB" id="A0A1U7LM55"/>
<dbReference type="PANTHER" id="PTHR21181">
    <property type="match status" value="1"/>
</dbReference>
<keyword evidence="2" id="KW-0999">Mitochondrion inner membrane</keyword>
<dbReference type="SUPFAM" id="SSF48576">
    <property type="entry name" value="Terpenoid synthases"/>
    <property type="match status" value="1"/>
</dbReference>
<dbReference type="OrthoDB" id="270318at2759"/>
<keyword evidence="5" id="KW-0472">Membrane</keyword>
<comment type="caution">
    <text evidence="7">The sequence shown here is derived from an EMBL/GenBank/DDBJ whole genome shotgun (WGS) entry which is preliminary data.</text>
</comment>
<name>A0A1U7LM55_NEOID</name>
<evidence type="ECO:0000313" key="7">
    <source>
        <dbReference type="EMBL" id="OLL23746.1"/>
    </source>
</evidence>
<keyword evidence="4" id="KW-0496">Mitochondrion</keyword>
<evidence type="ECO:0000256" key="1">
    <source>
        <dbReference type="ARBA" id="ARBA00004273"/>
    </source>
</evidence>
<keyword evidence="3" id="KW-0809">Transit peptide</keyword>
<evidence type="ECO:0000313" key="8">
    <source>
        <dbReference type="Proteomes" id="UP000186594"/>
    </source>
</evidence>
<reference evidence="7 8" key="1">
    <citation type="submission" date="2016-04" db="EMBL/GenBank/DDBJ databases">
        <title>Evolutionary innovation and constraint leading to complex multicellularity in the Ascomycota.</title>
        <authorList>
            <person name="Cisse O."/>
            <person name="Nguyen A."/>
            <person name="Hewitt D.A."/>
            <person name="Jedd G."/>
            <person name="Stajich J.E."/>
        </authorList>
    </citation>
    <scope>NUCLEOTIDE SEQUENCE [LARGE SCALE GENOMIC DNA]</scope>
    <source>
        <strain evidence="7 8">DAH-3</strain>
    </source>
</reference>
<protein>
    <submittedName>
        <fullName evidence="7">NADH dehydrogenase (Ubiquinone) complex I, assembly factor 6</fullName>
    </submittedName>
</protein>
<dbReference type="Pfam" id="PF00494">
    <property type="entry name" value="SQS_PSY"/>
    <property type="match status" value="1"/>
</dbReference>
<dbReference type="STRING" id="1198029.A0A1U7LM55"/>
<dbReference type="Gene3D" id="1.10.600.10">
    <property type="entry name" value="Farnesyl Diphosphate Synthase"/>
    <property type="match status" value="1"/>
</dbReference>
<accession>A0A1U7LM55</accession>
<comment type="subcellular location">
    <subcellularLocation>
        <location evidence="1">Mitochondrion inner membrane</location>
    </subcellularLocation>
</comment>
<dbReference type="InterPro" id="IPR002060">
    <property type="entry name" value="Squ/phyt_synthse"/>
</dbReference>
<dbReference type="GO" id="GO:0005743">
    <property type="term" value="C:mitochondrial inner membrane"/>
    <property type="evidence" value="ECO:0007669"/>
    <property type="project" value="UniProtKB-SubCell"/>
</dbReference>
<dbReference type="PANTHER" id="PTHR21181:SF13">
    <property type="entry name" value="NADH DEHYDROGENASE (UBIQUINONE) COMPLEX I, ASSEMBLY FACTOR 6"/>
    <property type="match status" value="1"/>
</dbReference>
<gene>
    <name evidence="7" type="ORF">NEOLI_005402</name>
</gene>
<comment type="similarity">
    <text evidence="6">Belongs to the NDUFAF6 family.</text>
</comment>
<dbReference type="EMBL" id="LXFE01001298">
    <property type="protein sequence ID" value="OLL23746.1"/>
    <property type="molecule type" value="Genomic_DNA"/>
</dbReference>
<organism evidence="7 8">
    <name type="scientific">Neolecta irregularis (strain DAH-3)</name>
    <dbReference type="NCBI Taxonomy" id="1198029"/>
    <lineage>
        <taxon>Eukaryota</taxon>
        <taxon>Fungi</taxon>
        <taxon>Dikarya</taxon>
        <taxon>Ascomycota</taxon>
        <taxon>Taphrinomycotina</taxon>
        <taxon>Neolectales</taxon>
        <taxon>Neolectaceae</taxon>
        <taxon>Neolecta</taxon>
    </lineage>
</organism>
<keyword evidence="8" id="KW-1185">Reference proteome</keyword>
<evidence type="ECO:0000256" key="3">
    <source>
        <dbReference type="ARBA" id="ARBA00022946"/>
    </source>
</evidence>
<evidence type="ECO:0000256" key="5">
    <source>
        <dbReference type="ARBA" id="ARBA00023136"/>
    </source>
</evidence>
<evidence type="ECO:0000256" key="4">
    <source>
        <dbReference type="ARBA" id="ARBA00023128"/>
    </source>
</evidence>
<proteinExistence type="inferred from homology"/>
<keyword evidence="7" id="KW-0830">Ubiquinone</keyword>
<evidence type="ECO:0000256" key="6">
    <source>
        <dbReference type="ARBA" id="ARBA00038273"/>
    </source>
</evidence>